<comment type="caution">
    <text evidence="3">The sequence shown here is derived from an EMBL/GenBank/DDBJ whole genome shotgun (WGS) entry which is preliminary data.</text>
</comment>
<evidence type="ECO:0000313" key="3">
    <source>
        <dbReference type="EMBL" id="ODA33096.1"/>
    </source>
</evidence>
<evidence type="ECO:0000256" key="1">
    <source>
        <dbReference type="ARBA" id="ARBA00022763"/>
    </source>
</evidence>
<dbReference type="SUPFAM" id="SSF56672">
    <property type="entry name" value="DNA/RNA polymerases"/>
    <property type="match status" value="1"/>
</dbReference>
<dbReference type="InterPro" id="IPR050356">
    <property type="entry name" value="SulA_CellDiv_inhibitor"/>
</dbReference>
<sequence length="469" mass="52860">MMIWLYLHFPQLLLDTLSSDNVVTGPLAILTPTDRLVCQANQKARDTGVLPGTGLATASALCRSLTIFDYVPSKETKRLHALASTLYNLTSDIHLHPPNGLICKVSPMLLLYGSVEHYLDNILEHLKSQNVNVNYCISHYPETTKYLAQAGENSIIDDPAISLSRLKTLSIRQIGLSNSQLSKLEKMGVNTVKKILELPLKALGQRLGQELTNTLRALSSKSLTTGNLFIPPENFIRNVELLYEIDNSQALLFPIKRVLNELNAFLKLRDVFASSVLIKLESAESTETNVYLTSATPCQKAELWWHLAQIKCDQIKIDSPIRKITLVADTLTPAQHVNLDLFDPVETKQDPRELVSLLQAKLGDEAVFSLSFDAQHKPEDTVVKTPPLQSFNPLPENESLMFRPVIMHETPYPLDCKPNIIGEPERICHGWWQHEHVERDYYVALKPNGQILWVFKDNNGQWFQHGLFS</sequence>
<dbReference type="RefSeq" id="WP_068902441.1">
    <property type="nucleotide sequence ID" value="NZ_JBHUIF010000002.1"/>
</dbReference>
<dbReference type="STRING" id="1080227.A8L45_11705"/>
<feature type="domain" description="UmuC" evidence="2">
    <location>
        <begin position="24"/>
        <end position="136"/>
    </location>
</feature>
<accession>A0A1C3EIM1</accession>
<name>A0A1C3EIM1_9GAMM</name>
<protein>
    <recommendedName>
        <fullName evidence="2">UmuC domain-containing protein</fullName>
    </recommendedName>
</protein>
<dbReference type="CDD" id="cd03468">
    <property type="entry name" value="PolY_like"/>
    <property type="match status" value="1"/>
</dbReference>
<dbReference type="GO" id="GO:0006281">
    <property type="term" value="P:DNA repair"/>
    <property type="evidence" value="ECO:0007669"/>
    <property type="project" value="InterPro"/>
</dbReference>
<evidence type="ECO:0000259" key="2">
    <source>
        <dbReference type="Pfam" id="PF00817"/>
    </source>
</evidence>
<organism evidence="3 4">
    <name type="scientific">Veronia pacifica</name>
    <dbReference type="NCBI Taxonomy" id="1080227"/>
    <lineage>
        <taxon>Bacteria</taxon>
        <taxon>Pseudomonadati</taxon>
        <taxon>Pseudomonadota</taxon>
        <taxon>Gammaproteobacteria</taxon>
        <taxon>Vibrionales</taxon>
        <taxon>Vibrionaceae</taxon>
        <taxon>Veronia</taxon>
    </lineage>
</organism>
<reference evidence="3 4" key="1">
    <citation type="submission" date="2016-05" db="EMBL/GenBank/DDBJ databases">
        <title>Genomic Taxonomy of the Vibrionaceae.</title>
        <authorList>
            <person name="Gomez-Gil B."/>
            <person name="Enciso-Ibarra J."/>
        </authorList>
    </citation>
    <scope>NUCLEOTIDE SEQUENCE [LARGE SCALE GENOMIC DNA]</scope>
    <source>
        <strain evidence="3 4">CAIM 1920</strain>
    </source>
</reference>
<evidence type="ECO:0000313" key="4">
    <source>
        <dbReference type="Proteomes" id="UP000094936"/>
    </source>
</evidence>
<dbReference type="Pfam" id="PF00817">
    <property type="entry name" value="IMS"/>
    <property type="match status" value="1"/>
</dbReference>
<dbReference type="InterPro" id="IPR043502">
    <property type="entry name" value="DNA/RNA_pol_sf"/>
</dbReference>
<gene>
    <name evidence="3" type="ORF">A8L45_11705</name>
</gene>
<dbReference type="Proteomes" id="UP000094936">
    <property type="component" value="Unassembled WGS sequence"/>
</dbReference>
<dbReference type="OrthoDB" id="5298951at2"/>
<dbReference type="InterPro" id="IPR001126">
    <property type="entry name" value="UmuC"/>
</dbReference>
<keyword evidence="4" id="KW-1185">Reference proteome</keyword>
<dbReference type="PANTHER" id="PTHR35369">
    <property type="entry name" value="BLR3025 PROTEIN-RELATED"/>
    <property type="match status" value="1"/>
</dbReference>
<keyword evidence="1" id="KW-0227">DNA damage</keyword>
<dbReference type="PANTHER" id="PTHR35369:SF2">
    <property type="entry name" value="BLR3025 PROTEIN"/>
    <property type="match status" value="1"/>
</dbReference>
<dbReference type="AlphaFoldDB" id="A0A1C3EIM1"/>
<proteinExistence type="predicted"/>
<dbReference type="EMBL" id="LYBM01000019">
    <property type="protein sequence ID" value="ODA33096.1"/>
    <property type="molecule type" value="Genomic_DNA"/>
</dbReference>